<sequence>MAHSIFSGTPTWVWFLLVALAWLGLRQTLTQTASLRRITLMPLALVVLSLYGTVSVFGDQPLALLIWAKAAAATTYLVLRRPVAPGTRFDLASQTFTLPGTWAPLALMMTIFCTKYAVGITNAINPGLLHSTTVALVVSAVYGLSSGVLIGRALRLWRLAAAADAAWHGQPATA</sequence>
<feature type="transmembrane region" description="Helical" evidence="1">
    <location>
        <begin position="100"/>
        <end position="118"/>
    </location>
</feature>
<evidence type="ECO:0000313" key="3">
    <source>
        <dbReference type="Proteomes" id="UP001268089"/>
    </source>
</evidence>
<keyword evidence="1" id="KW-0472">Membrane</keyword>
<evidence type="ECO:0008006" key="4">
    <source>
        <dbReference type="Google" id="ProtNLM"/>
    </source>
</evidence>
<keyword evidence="1" id="KW-0812">Transmembrane</keyword>
<feature type="transmembrane region" description="Helical" evidence="1">
    <location>
        <begin position="6"/>
        <end position="25"/>
    </location>
</feature>
<gene>
    <name evidence="2" type="ORF">J2X15_002971</name>
</gene>
<dbReference type="EMBL" id="JAVDXO010000007">
    <property type="protein sequence ID" value="MDR7307667.1"/>
    <property type="molecule type" value="Genomic_DNA"/>
</dbReference>
<dbReference type="Pfam" id="PF20327">
    <property type="entry name" value="DUF6622"/>
    <property type="match status" value="1"/>
</dbReference>
<feature type="transmembrane region" description="Helical" evidence="1">
    <location>
        <begin position="37"/>
        <end position="56"/>
    </location>
</feature>
<feature type="transmembrane region" description="Helical" evidence="1">
    <location>
        <begin position="62"/>
        <end position="79"/>
    </location>
</feature>
<name>A0ABU1ZQ34_9BURK</name>
<dbReference type="RefSeq" id="WP_310344097.1">
    <property type="nucleotide sequence ID" value="NZ_JAVDXO010000007.1"/>
</dbReference>
<organism evidence="2 3">
    <name type="scientific">Rhodoferax saidenbachensis</name>
    <dbReference type="NCBI Taxonomy" id="1484693"/>
    <lineage>
        <taxon>Bacteria</taxon>
        <taxon>Pseudomonadati</taxon>
        <taxon>Pseudomonadota</taxon>
        <taxon>Betaproteobacteria</taxon>
        <taxon>Burkholderiales</taxon>
        <taxon>Comamonadaceae</taxon>
        <taxon>Rhodoferax</taxon>
    </lineage>
</organism>
<comment type="caution">
    <text evidence="2">The sequence shown here is derived from an EMBL/GenBank/DDBJ whole genome shotgun (WGS) entry which is preliminary data.</text>
</comment>
<reference evidence="2 3" key="1">
    <citation type="submission" date="2023-07" db="EMBL/GenBank/DDBJ databases">
        <title>Sorghum-associated microbial communities from plants grown in Nebraska, USA.</title>
        <authorList>
            <person name="Schachtman D."/>
        </authorList>
    </citation>
    <scope>NUCLEOTIDE SEQUENCE [LARGE SCALE GENOMIC DNA]</scope>
    <source>
        <strain evidence="2 3">BE308</strain>
    </source>
</reference>
<accession>A0ABU1ZQ34</accession>
<evidence type="ECO:0000313" key="2">
    <source>
        <dbReference type="EMBL" id="MDR7307667.1"/>
    </source>
</evidence>
<feature type="transmembrane region" description="Helical" evidence="1">
    <location>
        <begin position="130"/>
        <end position="150"/>
    </location>
</feature>
<keyword evidence="1" id="KW-1133">Transmembrane helix</keyword>
<keyword evidence="3" id="KW-1185">Reference proteome</keyword>
<dbReference type="Proteomes" id="UP001268089">
    <property type="component" value="Unassembled WGS sequence"/>
</dbReference>
<protein>
    <recommendedName>
        <fullName evidence="4">DUF1453 domain-containing protein</fullName>
    </recommendedName>
</protein>
<dbReference type="InterPro" id="IPR046730">
    <property type="entry name" value="DUF6622"/>
</dbReference>
<evidence type="ECO:0000256" key="1">
    <source>
        <dbReference type="SAM" id="Phobius"/>
    </source>
</evidence>
<proteinExistence type="predicted"/>